<accession>A0A1A9S1K9</accession>
<dbReference type="SUPFAM" id="SSF55729">
    <property type="entry name" value="Acyl-CoA N-acyltransferases (Nat)"/>
    <property type="match status" value="1"/>
</dbReference>
<dbReference type="GO" id="GO:0016740">
    <property type="term" value="F:transferase activity"/>
    <property type="evidence" value="ECO:0007669"/>
    <property type="project" value="UniProtKB-KW"/>
</dbReference>
<sequence length="362" mass="40383">METDLSRAFAALFRDVPLHALFANMNARAEELDTGSLNIPCTVIDRTTPNCYTASPHAAIVDYARDELVKLPPLRRMAAAGLLAGLGGILRANQIDRMATLNNYCLSTNSFSQRFQVASMADLTDAAVQKWPRHALSVRSLNVRQHADLIARLQRLGWQMLVSRQVYIIDDWPHACAKANTRRDRKLLHDGRYVFQRLDASSPEADFQATLYCYNRLYLHKYSQQNVQFATRFLREAAARGILSLYLLRDAETGAGAGVSGIVKDSDTATAPIVGYDDAVPQRAGLYRRCMAQAMQTAHEAGLVLNFSSGAPDFKKVRGAAPAIEYMAVYTRHLPPPRRAIWTLLHALSHAFYKKTLLKYGL</sequence>
<organism evidence="1 2">
    <name type="scientific">Eikenella longinqua</name>
    <dbReference type="NCBI Taxonomy" id="1795827"/>
    <lineage>
        <taxon>Bacteria</taxon>
        <taxon>Pseudomonadati</taxon>
        <taxon>Pseudomonadota</taxon>
        <taxon>Betaproteobacteria</taxon>
        <taxon>Neisseriales</taxon>
        <taxon>Neisseriaceae</taxon>
        <taxon>Eikenella</taxon>
    </lineage>
</organism>
<evidence type="ECO:0000313" key="2">
    <source>
        <dbReference type="Proteomes" id="UP000077885"/>
    </source>
</evidence>
<evidence type="ECO:0000313" key="1">
    <source>
        <dbReference type="EMBL" id="OAM30887.1"/>
    </source>
</evidence>
<dbReference type="OrthoDB" id="9809725at2"/>
<dbReference type="AlphaFoldDB" id="A0A1A9S1K9"/>
<reference evidence="2" key="1">
    <citation type="submission" date="2016-05" db="EMBL/GenBank/DDBJ databases">
        <title>Draft genome of Corynebacterium afermentans subsp. afermentans LCDC 88199T.</title>
        <authorList>
            <person name="Bernier A.-M."/>
            <person name="Bernard K."/>
        </authorList>
    </citation>
    <scope>NUCLEOTIDE SEQUENCE [LARGE SCALE GENOMIC DNA]</scope>
    <source>
        <strain evidence="2">NML02-A-017</strain>
    </source>
</reference>
<gene>
    <name evidence="1" type="ORF">A7P95_02500</name>
</gene>
<dbReference type="Proteomes" id="UP000077885">
    <property type="component" value="Unassembled WGS sequence"/>
</dbReference>
<keyword evidence="1" id="KW-0808">Transferase</keyword>
<protein>
    <submittedName>
        <fullName evidence="1">GNAT family acetyltransferase</fullName>
    </submittedName>
</protein>
<dbReference type="InterPro" id="IPR016181">
    <property type="entry name" value="Acyl_CoA_acyltransferase"/>
</dbReference>
<dbReference type="EMBL" id="LXSL01000012">
    <property type="protein sequence ID" value="OAM30887.1"/>
    <property type="molecule type" value="Genomic_DNA"/>
</dbReference>
<name>A0A1A9S1K9_9NEIS</name>
<proteinExistence type="predicted"/>
<comment type="caution">
    <text evidence="1">The sequence shown here is derived from an EMBL/GenBank/DDBJ whole genome shotgun (WGS) entry which is preliminary data.</text>
</comment>
<keyword evidence="2" id="KW-1185">Reference proteome</keyword>
<dbReference type="STRING" id="1795827.A7P95_02500"/>